<dbReference type="PRINTS" id="PR00080">
    <property type="entry name" value="SDRFAMILY"/>
</dbReference>
<dbReference type="EMBL" id="VWPK01000013">
    <property type="protein sequence ID" value="KAA5612252.1"/>
    <property type="molecule type" value="Genomic_DNA"/>
</dbReference>
<evidence type="ECO:0000256" key="2">
    <source>
        <dbReference type="ARBA" id="ARBA00023002"/>
    </source>
</evidence>
<dbReference type="Pfam" id="PF00106">
    <property type="entry name" value="adh_short"/>
    <property type="match status" value="1"/>
</dbReference>
<dbReference type="OrthoDB" id="335726at2"/>
<name>A0A5M6IVE9_9PROT</name>
<reference evidence="4 5" key="1">
    <citation type="submission" date="2019-09" db="EMBL/GenBank/DDBJ databases">
        <title>Genome sequence of Rhodovastum atsumiense, a diverse member of the Acetobacteraceae family of non-sulfur purple photosynthetic bacteria.</title>
        <authorList>
            <person name="Meyer T."/>
            <person name="Kyndt J."/>
        </authorList>
    </citation>
    <scope>NUCLEOTIDE SEQUENCE [LARGE SCALE GENOMIC DNA]</scope>
    <source>
        <strain evidence="4 5">DSM 21279</strain>
    </source>
</reference>
<dbReference type="PRINTS" id="PR00081">
    <property type="entry name" value="GDHRDH"/>
</dbReference>
<evidence type="ECO:0000313" key="4">
    <source>
        <dbReference type="EMBL" id="KAA5612252.1"/>
    </source>
</evidence>
<dbReference type="SUPFAM" id="SSF51735">
    <property type="entry name" value="NAD(P)-binding Rossmann-fold domains"/>
    <property type="match status" value="1"/>
</dbReference>
<organism evidence="4 5">
    <name type="scientific">Rhodovastum atsumiense</name>
    <dbReference type="NCBI Taxonomy" id="504468"/>
    <lineage>
        <taxon>Bacteria</taxon>
        <taxon>Pseudomonadati</taxon>
        <taxon>Pseudomonadota</taxon>
        <taxon>Alphaproteobacteria</taxon>
        <taxon>Acetobacterales</taxon>
        <taxon>Acetobacteraceae</taxon>
        <taxon>Rhodovastum</taxon>
    </lineage>
</organism>
<comment type="similarity">
    <text evidence="1 3">Belongs to the short-chain dehydrogenases/reductases (SDR) family.</text>
</comment>
<dbReference type="Proteomes" id="UP000325255">
    <property type="component" value="Unassembled WGS sequence"/>
</dbReference>
<dbReference type="RefSeq" id="WP_150040624.1">
    <property type="nucleotide sequence ID" value="NZ_OW485601.1"/>
</dbReference>
<gene>
    <name evidence="4" type="ORF">F1189_10125</name>
</gene>
<protein>
    <submittedName>
        <fullName evidence="4">SDR family NAD(P)-dependent oxidoreductase</fullName>
    </submittedName>
</protein>
<comment type="caution">
    <text evidence="4">The sequence shown here is derived from an EMBL/GenBank/DDBJ whole genome shotgun (WGS) entry which is preliminary data.</text>
</comment>
<dbReference type="Gene3D" id="3.40.50.720">
    <property type="entry name" value="NAD(P)-binding Rossmann-like Domain"/>
    <property type="match status" value="1"/>
</dbReference>
<dbReference type="InterPro" id="IPR036291">
    <property type="entry name" value="NAD(P)-bd_dom_sf"/>
</dbReference>
<dbReference type="PROSITE" id="PS00061">
    <property type="entry name" value="ADH_SHORT"/>
    <property type="match status" value="1"/>
</dbReference>
<dbReference type="PANTHER" id="PTHR44196">
    <property type="entry name" value="DEHYDROGENASE/REDUCTASE SDR FAMILY MEMBER 7B"/>
    <property type="match status" value="1"/>
</dbReference>
<dbReference type="GO" id="GO:0016491">
    <property type="term" value="F:oxidoreductase activity"/>
    <property type="evidence" value="ECO:0007669"/>
    <property type="project" value="UniProtKB-KW"/>
</dbReference>
<dbReference type="AlphaFoldDB" id="A0A5M6IVE9"/>
<dbReference type="PANTHER" id="PTHR44196:SF1">
    <property type="entry name" value="DEHYDROGENASE_REDUCTASE SDR FAMILY MEMBER 7B"/>
    <property type="match status" value="1"/>
</dbReference>
<accession>A0A5M6IVE9</accession>
<keyword evidence="2" id="KW-0560">Oxidoreductase</keyword>
<evidence type="ECO:0000256" key="1">
    <source>
        <dbReference type="ARBA" id="ARBA00006484"/>
    </source>
</evidence>
<sequence length="263" mass="26456">MVAYGCVLITGASSGLGRALALALAAPGVVLHLSGRDGDRLRATARDCAARGAAVREQVLDVRDAAAMASWVAAAGRLDLVVANAGISAGTGDGRAETPAQTRAIFAANLDGVLNTVLPALAVMRTQAPDGQGVRGRIAVVASIAGFIASPGAPAYCASKAAVDAWTVATAAGVRREGVVMTSICPGFVRTAMTARNRFPMPGLMDAEPAAGIILRGIAAGRRRVVFPWWMGLAARLAGLLPPRLSGALLGRAPGKAGLSGSA</sequence>
<proteinExistence type="inferred from homology"/>
<dbReference type="GO" id="GO:0016020">
    <property type="term" value="C:membrane"/>
    <property type="evidence" value="ECO:0007669"/>
    <property type="project" value="TreeGrafter"/>
</dbReference>
<evidence type="ECO:0000256" key="3">
    <source>
        <dbReference type="RuleBase" id="RU000363"/>
    </source>
</evidence>
<keyword evidence="5" id="KW-1185">Reference proteome</keyword>
<dbReference type="InterPro" id="IPR020904">
    <property type="entry name" value="Sc_DH/Rdtase_CS"/>
</dbReference>
<dbReference type="InterPro" id="IPR002347">
    <property type="entry name" value="SDR_fam"/>
</dbReference>
<evidence type="ECO:0000313" key="5">
    <source>
        <dbReference type="Proteomes" id="UP000325255"/>
    </source>
</evidence>